<dbReference type="eggNOG" id="ENOG5033CHU">
    <property type="taxonomic scope" value="Bacteria"/>
</dbReference>
<dbReference type="RefSeq" id="WP_034731517.1">
    <property type="nucleotide sequence ID" value="NZ_JPIN01000005.1"/>
</dbReference>
<proteinExistence type="predicted"/>
<organism evidence="1 2">
    <name type="scientific">Pseudidiomarina atlantica</name>
    <dbReference type="NCBI Taxonomy" id="1517416"/>
    <lineage>
        <taxon>Bacteria</taxon>
        <taxon>Pseudomonadati</taxon>
        <taxon>Pseudomonadota</taxon>
        <taxon>Gammaproteobacteria</taxon>
        <taxon>Alteromonadales</taxon>
        <taxon>Idiomarinaceae</taxon>
        <taxon>Pseudidiomarina</taxon>
    </lineage>
</organism>
<dbReference type="EMBL" id="JPIN01000005">
    <property type="protein sequence ID" value="KFZ29114.1"/>
    <property type="molecule type" value="Genomic_DNA"/>
</dbReference>
<dbReference type="Proteomes" id="UP000053718">
    <property type="component" value="Unassembled WGS sequence"/>
</dbReference>
<dbReference type="OrthoDB" id="6168669at2"/>
<gene>
    <name evidence="1" type="ORF">IDAT_05415</name>
</gene>
<dbReference type="AlphaFoldDB" id="A0A094ITD2"/>
<evidence type="ECO:0000313" key="2">
    <source>
        <dbReference type="Proteomes" id="UP000053718"/>
    </source>
</evidence>
<comment type="caution">
    <text evidence="1">The sequence shown here is derived from an EMBL/GenBank/DDBJ whole genome shotgun (WGS) entry which is preliminary data.</text>
</comment>
<evidence type="ECO:0000313" key="1">
    <source>
        <dbReference type="EMBL" id="KFZ29114.1"/>
    </source>
</evidence>
<keyword evidence="2" id="KW-1185">Reference proteome</keyword>
<name>A0A094ITD2_9GAMM</name>
<reference evidence="1 2" key="1">
    <citation type="submission" date="2014-06" db="EMBL/GenBank/DDBJ databases">
        <title>Draft genome sequence of Idiomarina sp. MCCC 1A10513.</title>
        <authorList>
            <person name="Du J."/>
            <person name="Lai Q."/>
            <person name="Shao Z."/>
        </authorList>
    </citation>
    <scope>NUCLEOTIDE SEQUENCE [LARGE SCALE GENOMIC DNA]</scope>
    <source>
        <strain evidence="1 2">MCCC 1A10513</strain>
    </source>
</reference>
<protein>
    <submittedName>
        <fullName evidence="1">Uncharacterized protein</fullName>
    </submittedName>
</protein>
<sequence>MEMINRKLYPELDLLLWDMHNTYVEPETAFRIYEERWRYVDKTKISESEERLIADLVKDFGGGIFMPA</sequence>
<accession>A0A094ITD2</accession>
<dbReference type="STRING" id="1517416.IDAT_05415"/>